<dbReference type="Proteomes" id="UP001620626">
    <property type="component" value="Unassembled WGS sequence"/>
</dbReference>
<evidence type="ECO:0000313" key="3">
    <source>
        <dbReference type="Proteomes" id="UP001620626"/>
    </source>
</evidence>
<evidence type="ECO:0000313" key="2">
    <source>
        <dbReference type="EMBL" id="KAL3126195.1"/>
    </source>
</evidence>
<dbReference type="EMBL" id="JBICBT010000011">
    <property type="protein sequence ID" value="KAL3125998.1"/>
    <property type="molecule type" value="Genomic_DNA"/>
</dbReference>
<proteinExistence type="predicted"/>
<gene>
    <name evidence="2" type="ORF">niasHT_002674</name>
    <name evidence="1" type="ORF">niasHT_003595</name>
</gene>
<protein>
    <submittedName>
        <fullName evidence="1">Uncharacterized protein</fullName>
    </submittedName>
</protein>
<sequence length="134" mass="15251">MRAKRRICSKVLLNNAIIMDFETAAAEKRRILSNCMKVIETLRFLICRQLKSKPEAKDLLASVHNRLQQVIPINAGAPIDDTYHNFLNEHLSKTGRMITQFADSPATTVDDMRSFAAYLSTYTNQLEGRNSHLL</sequence>
<name>A0ABD2MFD6_9BILA</name>
<keyword evidence="3" id="KW-1185">Reference proteome</keyword>
<reference evidence="1 3" key="1">
    <citation type="submission" date="2024-10" db="EMBL/GenBank/DDBJ databases">
        <authorList>
            <person name="Kim D."/>
        </authorList>
    </citation>
    <scope>NUCLEOTIDE SEQUENCE [LARGE SCALE GENOMIC DNA]</scope>
    <source>
        <strain evidence="1">BH-2024</strain>
    </source>
</reference>
<accession>A0ABD2MFD6</accession>
<dbReference type="EMBL" id="JBICBT010000004">
    <property type="protein sequence ID" value="KAL3126195.1"/>
    <property type="molecule type" value="Genomic_DNA"/>
</dbReference>
<comment type="caution">
    <text evidence="1">The sequence shown here is derived from an EMBL/GenBank/DDBJ whole genome shotgun (WGS) entry which is preliminary data.</text>
</comment>
<dbReference type="AlphaFoldDB" id="A0ABD2MFD6"/>
<evidence type="ECO:0000313" key="1">
    <source>
        <dbReference type="EMBL" id="KAL3125998.1"/>
    </source>
</evidence>
<organism evidence="1 3">
    <name type="scientific">Heterodera trifolii</name>
    <dbReference type="NCBI Taxonomy" id="157864"/>
    <lineage>
        <taxon>Eukaryota</taxon>
        <taxon>Metazoa</taxon>
        <taxon>Ecdysozoa</taxon>
        <taxon>Nematoda</taxon>
        <taxon>Chromadorea</taxon>
        <taxon>Rhabditida</taxon>
        <taxon>Tylenchina</taxon>
        <taxon>Tylenchomorpha</taxon>
        <taxon>Tylenchoidea</taxon>
        <taxon>Heteroderidae</taxon>
        <taxon>Heteroderinae</taxon>
        <taxon>Heterodera</taxon>
    </lineage>
</organism>